<evidence type="ECO:0000313" key="5">
    <source>
        <dbReference type="Proteomes" id="UP000019184"/>
    </source>
</evidence>
<evidence type="ECO:0000256" key="1">
    <source>
        <dbReference type="PIRSR" id="PIRSR639069-1"/>
    </source>
</evidence>
<gene>
    <name evidence="4" type="ORF">BN874_170027</name>
</gene>
<dbReference type="InterPro" id="IPR029058">
    <property type="entry name" value="AB_hydrolase_fold"/>
</dbReference>
<evidence type="ECO:0000313" key="4">
    <source>
        <dbReference type="EMBL" id="CDH44504.1"/>
    </source>
</evidence>
<dbReference type="SUPFAM" id="SSF53474">
    <property type="entry name" value="alpha/beta-Hydrolases"/>
    <property type="match status" value="1"/>
</dbReference>
<feature type="active site" description="Nucleophile" evidence="1">
    <location>
        <position position="185"/>
    </location>
</feature>
<dbReference type="AlphaFoldDB" id="A0A7U7J3E1"/>
<evidence type="ECO:0000259" key="3">
    <source>
        <dbReference type="Pfam" id="PF05448"/>
    </source>
</evidence>
<dbReference type="Gene3D" id="3.40.50.1820">
    <property type="entry name" value="alpha/beta hydrolase"/>
    <property type="match status" value="1"/>
</dbReference>
<evidence type="ECO:0000256" key="2">
    <source>
        <dbReference type="PIRSR" id="PIRSR639069-2"/>
    </source>
</evidence>
<keyword evidence="5" id="KW-1185">Reference proteome</keyword>
<feature type="active site" description="Charge relay system" evidence="1">
    <location>
        <position position="298"/>
    </location>
</feature>
<dbReference type="GO" id="GO:0005976">
    <property type="term" value="P:polysaccharide metabolic process"/>
    <property type="evidence" value="ECO:0007669"/>
    <property type="project" value="TreeGrafter"/>
</dbReference>
<organism evidence="4 5">
    <name type="scientific">Candidatus Contendobacter odensis Run_B_J11</name>
    <dbReference type="NCBI Taxonomy" id="1400861"/>
    <lineage>
        <taxon>Bacteria</taxon>
        <taxon>Pseudomonadati</taxon>
        <taxon>Pseudomonadota</taxon>
        <taxon>Gammaproteobacteria</taxon>
        <taxon>Candidatus Competibacteraceae</taxon>
        <taxon>Candidatus Contendibacter</taxon>
    </lineage>
</organism>
<dbReference type="EMBL" id="CBTK010000079">
    <property type="protein sequence ID" value="CDH44504.1"/>
    <property type="molecule type" value="Genomic_DNA"/>
</dbReference>
<dbReference type="InterPro" id="IPR039069">
    <property type="entry name" value="CE7"/>
</dbReference>
<dbReference type="Pfam" id="PF05448">
    <property type="entry name" value="AXE1"/>
    <property type="match status" value="1"/>
</dbReference>
<protein>
    <submittedName>
        <fullName evidence="4">Acetyl xylan esterase</fullName>
    </submittedName>
</protein>
<dbReference type="GO" id="GO:0052689">
    <property type="term" value="F:carboxylic ester hydrolase activity"/>
    <property type="evidence" value="ECO:0007669"/>
    <property type="project" value="TreeGrafter"/>
</dbReference>
<proteinExistence type="predicted"/>
<feature type="binding site" evidence="2">
    <location>
        <position position="100"/>
    </location>
    <ligand>
        <name>substrate</name>
    </ligand>
</feature>
<name>A0A7U7J3E1_9GAMM</name>
<dbReference type="InterPro" id="IPR008391">
    <property type="entry name" value="AXE1_dom"/>
</dbReference>
<comment type="caution">
    <text evidence="4">The sequence shown here is derived from an EMBL/GenBank/DDBJ whole genome shotgun (WGS) entry which is preliminary data.</text>
</comment>
<dbReference type="OrthoDB" id="9770528at2"/>
<accession>A0A7U7J3E1</accession>
<feature type="active site" description="Charge relay system" evidence="1">
    <location>
        <position position="267"/>
    </location>
</feature>
<reference evidence="4 5" key="1">
    <citation type="journal article" date="2014" name="ISME J.">
        <title>Candidatus Competibacter-lineage genomes retrieved from metagenomes reveal functional metabolic diversity.</title>
        <authorList>
            <person name="McIlroy S.J."/>
            <person name="Albertsen M."/>
            <person name="Andresen E.K."/>
            <person name="Saunders A.M."/>
            <person name="Kristiansen R."/>
            <person name="Stokholm-Bjerregaard M."/>
            <person name="Nielsen K.L."/>
            <person name="Nielsen P.H."/>
        </authorList>
    </citation>
    <scope>NUCLEOTIDE SEQUENCE [LARGE SCALE GENOMIC DNA]</scope>
    <source>
        <strain evidence="4 5">Run_B_J11</strain>
    </source>
</reference>
<dbReference type="PANTHER" id="PTHR40111:SF1">
    <property type="entry name" value="CEPHALOSPORIN-C DEACETYLASE"/>
    <property type="match status" value="1"/>
</dbReference>
<dbReference type="PANTHER" id="PTHR40111">
    <property type="entry name" value="CEPHALOSPORIN-C DEACETYLASE"/>
    <property type="match status" value="1"/>
</dbReference>
<feature type="domain" description="Acetyl xylan esterase" evidence="3">
    <location>
        <begin position="28"/>
        <end position="297"/>
    </location>
</feature>
<sequence>MPMFRHSYPFDPTYSHDLAALLSIAAPAEPADFAPFWRDLYSRARSVPVAPTLQEISSPQPRIRVFEVEFTSLNGVRIGGWLTRPRADPVERGVVVSHGYGGRDEPDFHLPFKRAALIFPCARGISRSARADVPSDPYAHVLHGIQRPESYVHGGCAADTVWCAASALLELFPMAARRLDYLGISFGGGIGALALPWDQRFHRAHLNVPSFGHHPLRLSLPCVGSGEAVRSYQRQTGRALDTLRYFDAAVAARYLQLPLHIAAARFDPAVPPPGQFAIYNAMAGSKQLFVLQAGHFDHAGTAAENARLLDALGYFFNHD</sequence>
<dbReference type="Proteomes" id="UP000019184">
    <property type="component" value="Unassembled WGS sequence"/>
</dbReference>